<dbReference type="InterPro" id="IPR024753">
    <property type="entry name" value="AriR"/>
</dbReference>
<protein>
    <submittedName>
        <fullName evidence="1">Lipoprotein</fullName>
    </submittedName>
</protein>
<dbReference type="EMBL" id="LDSE01000015">
    <property type="protein sequence ID" value="KTS68332.1"/>
    <property type="molecule type" value="Genomic_DNA"/>
</dbReference>
<dbReference type="AlphaFoldDB" id="A0A8E1RZP3"/>
<dbReference type="Pfam" id="PF10798">
    <property type="entry name" value="YmgB"/>
    <property type="match status" value="1"/>
</dbReference>
<dbReference type="Proteomes" id="UP000071979">
    <property type="component" value="Unassembled WGS sequence"/>
</dbReference>
<evidence type="ECO:0000313" key="2">
    <source>
        <dbReference type="Proteomes" id="UP000071979"/>
    </source>
</evidence>
<accession>A0A8E1RZP3</accession>
<gene>
    <name evidence="1" type="ORF">SA3R_08310</name>
</gene>
<proteinExistence type="predicted"/>
<sequence>MKNTNSVTVIRARLHNHDGALTAQRNELEAAIQAILASGDQLSNKTLILHVIRELERERDAQRQTVLRDVLELIVTHTPDDAGGHAV</sequence>
<evidence type="ECO:0000313" key="1">
    <source>
        <dbReference type="EMBL" id="KTS68332.1"/>
    </source>
</evidence>
<dbReference type="GO" id="GO:0071468">
    <property type="term" value="P:cellular response to acidic pH"/>
    <property type="evidence" value="ECO:0007669"/>
    <property type="project" value="InterPro"/>
</dbReference>
<organism evidence="1 2">
    <name type="scientific">Pantoea dispersa</name>
    <dbReference type="NCBI Taxonomy" id="59814"/>
    <lineage>
        <taxon>Bacteria</taxon>
        <taxon>Pseudomonadati</taxon>
        <taxon>Pseudomonadota</taxon>
        <taxon>Gammaproteobacteria</taxon>
        <taxon>Enterobacterales</taxon>
        <taxon>Erwiniaceae</taxon>
        <taxon>Pantoea</taxon>
    </lineage>
</organism>
<keyword evidence="1" id="KW-0449">Lipoprotein</keyword>
<comment type="caution">
    <text evidence="1">The sequence shown here is derived from an EMBL/GenBank/DDBJ whole genome shotgun (WGS) entry which is preliminary data.</text>
</comment>
<dbReference type="RefSeq" id="WP_058759211.1">
    <property type="nucleotide sequence ID" value="NZ_LDRZ01000014.1"/>
</dbReference>
<name>A0A8E1RZP3_9GAMM</name>
<dbReference type="Gene3D" id="1.20.5.5260">
    <property type="match status" value="1"/>
</dbReference>
<reference evidence="1 2" key="1">
    <citation type="journal article" date="2016" name="Front. Microbiol.">
        <title>Genomic Resource of Rice Seed Associated Bacteria.</title>
        <authorList>
            <person name="Midha S."/>
            <person name="Bansal K."/>
            <person name="Sharma S."/>
            <person name="Kumar N."/>
            <person name="Patil P.P."/>
            <person name="Chaudhry V."/>
            <person name="Patil P.B."/>
        </authorList>
    </citation>
    <scope>NUCLEOTIDE SEQUENCE [LARGE SCALE GENOMIC DNA]</scope>
    <source>
        <strain evidence="1 2">SA3</strain>
    </source>
</reference>